<organism evidence="2 3">
    <name type="scientific">Alkaliphilus flagellatus</name>
    <dbReference type="NCBI Taxonomy" id="2841507"/>
    <lineage>
        <taxon>Bacteria</taxon>
        <taxon>Bacillati</taxon>
        <taxon>Bacillota</taxon>
        <taxon>Clostridia</taxon>
        <taxon>Peptostreptococcales</taxon>
        <taxon>Natronincolaceae</taxon>
        <taxon>Alkaliphilus</taxon>
    </lineage>
</organism>
<comment type="caution">
    <text evidence="2">The sequence shown here is derived from an EMBL/GenBank/DDBJ whole genome shotgun (WGS) entry which is preliminary data.</text>
</comment>
<keyword evidence="1" id="KW-0732">Signal</keyword>
<feature type="chain" id="PRO_5046032569" evidence="1">
    <location>
        <begin position="28"/>
        <end position="122"/>
    </location>
</feature>
<dbReference type="RefSeq" id="WP_216417818.1">
    <property type="nucleotide sequence ID" value="NZ_JAHLQK010000004.1"/>
</dbReference>
<evidence type="ECO:0000256" key="1">
    <source>
        <dbReference type="SAM" id="SignalP"/>
    </source>
</evidence>
<keyword evidence="3" id="KW-1185">Reference proteome</keyword>
<protein>
    <submittedName>
        <fullName evidence="2">Uncharacterized protein</fullName>
    </submittedName>
</protein>
<feature type="signal peptide" evidence="1">
    <location>
        <begin position="1"/>
        <end position="27"/>
    </location>
</feature>
<accession>A0ABS6G434</accession>
<proteinExistence type="predicted"/>
<evidence type="ECO:0000313" key="3">
    <source>
        <dbReference type="Proteomes" id="UP000779508"/>
    </source>
</evidence>
<evidence type="ECO:0000313" key="2">
    <source>
        <dbReference type="EMBL" id="MBU5677245.1"/>
    </source>
</evidence>
<gene>
    <name evidence="2" type="ORF">KQI88_12560</name>
</gene>
<dbReference type="Proteomes" id="UP000779508">
    <property type="component" value="Unassembled WGS sequence"/>
</dbReference>
<name>A0ABS6G434_9FIRM</name>
<sequence length="122" mass="13765">MKKFLTMMGTAVLILLCTIMPVREAYAGPQACRVNGTKHVPVTQRFINTETNNQKYYGTLYTCECGATVIRSDANYRQLYFYPSDCEIKYTPGYPHLPGSSAYYVPSVTYTGTPSEWHLIAN</sequence>
<reference evidence="2 3" key="1">
    <citation type="submission" date="2021-06" db="EMBL/GenBank/DDBJ databases">
        <authorList>
            <person name="Sun Q."/>
            <person name="Li D."/>
        </authorList>
    </citation>
    <scope>NUCLEOTIDE SEQUENCE [LARGE SCALE GENOMIC DNA]</scope>
    <source>
        <strain evidence="2 3">MSJ-5</strain>
    </source>
</reference>
<dbReference type="EMBL" id="JAHLQK010000004">
    <property type="protein sequence ID" value="MBU5677245.1"/>
    <property type="molecule type" value="Genomic_DNA"/>
</dbReference>